<comment type="caution">
    <text evidence="10">The sequence shown here is derived from an EMBL/GenBank/DDBJ whole genome shotgun (WGS) entry which is preliminary data.</text>
</comment>
<dbReference type="Pfam" id="PF05478">
    <property type="entry name" value="Prominin"/>
    <property type="match status" value="1"/>
</dbReference>
<evidence type="ECO:0000256" key="4">
    <source>
        <dbReference type="ARBA" id="ARBA00022989"/>
    </source>
</evidence>
<keyword evidence="7" id="KW-0175">Coiled coil</keyword>
<evidence type="ECO:0000256" key="8">
    <source>
        <dbReference type="SAM" id="Phobius"/>
    </source>
</evidence>
<feature type="signal peptide" evidence="9">
    <location>
        <begin position="1"/>
        <end position="23"/>
    </location>
</feature>
<keyword evidence="4 8" id="KW-1133">Transmembrane helix</keyword>
<dbReference type="PANTHER" id="PTHR22730">
    <property type="entry name" value="PROMININ PROM PROTEIN"/>
    <property type="match status" value="1"/>
</dbReference>
<protein>
    <recommendedName>
        <fullName evidence="12">Prominin 2</fullName>
    </recommendedName>
</protein>
<feature type="chain" id="PRO_5041649051" description="Prominin 2" evidence="9">
    <location>
        <begin position="24"/>
        <end position="336"/>
    </location>
</feature>
<comment type="subcellular location">
    <subcellularLocation>
        <location evidence="1">Cell projection</location>
        <location evidence="1">Microvillus membrane</location>
        <topology evidence="1">Multi-pass membrane protein</topology>
    </subcellularLocation>
</comment>
<feature type="coiled-coil region" evidence="7">
    <location>
        <begin position="267"/>
        <end position="294"/>
    </location>
</feature>
<dbReference type="GO" id="GO:0031528">
    <property type="term" value="C:microvillus membrane"/>
    <property type="evidence" value="ECO:0007669"/>
    <property type="project" value="UniProtKB-SubCell"/>
</dbReference>
<dbReference type="PANTHER" id="PTHR22730:SF4">
    <property type="entry name" value="PROMININ-1-A-LIKE"/>
    <property type="match status" value="1"/>
</dbReference>
<keyword evidence="5 8" id="KW-0472">Membrane</keyword>
<dbReference type="Proteomes" id="UP001187415">
    <property type="component" value="Unassembled WGS sequence"/>
</dbReference>
<evidence type="ECO:0000256" key="9">
    <source>
        <dbReference type="SAM" id="SignalP"/>
    </source>
</evidence>
<feature type="transmembrane region" description="Helical" evidence="8">
    <location>
        <begin position="100"/>
        <end position="133"/>
    </location>
</feature>
<evidence type="ECO:0000256" key="5">
    <source>
        <dbReference type="ARBA" id="ARBA00023136"/>
    </source>
</evidence>
<evidence type="ECO:0000256" key="6">
    <source>
        <dbReference type="ARBA" id="ARBA00023180"/>
    </source>
</evidence>
<dbReference type="AlphaFoldDB" id="A0AA88LU82"/>
<name>A0AA88LU82_CHASR</name>
<evidence type="ECO:0008006" key="12">
    <source>
        <dbReference type="Google" id="ProtNLM"/>
    </source>
</evidence>
<sequence>MGLSWTWASTAGVGVMLLGLSLAQSVPPKASCSAAAAQQNLVQPKYQNMTKDSSAGFMAPLVHSFLHSVQPNPFPGDLILTIASEIKQVPSNQEFAKEVLIYEIGFLVCVAIGILYIVLMPIVGFFLACCRCCGNCGGNMYQKQTSSIHCRRRTLYWSAFITTVIIFAGNVCMFKSNQNLNVYVNQSPEQFNTTIDNVHTFVSAVPQQINYVVNESNSTIQKVISNLDAVGFQLGTKIQQQLKDIFNQVLNSFKLLDQEVVNISVQLNTFTSSLNQLQSSLNQLQTNITDVKNRISNTFSNPNCTGCSNQNSELQKLSVDAIDQHSHLERIPVCSE</sequence>
<dbReference type="InterPro" id="IPR008795">
    <property type="entry name" value="Prominin"/>
</dbReference>
<reference evidence="10" key="1">
    <citation type="submission" date="2023-07" db="EMBL/GenBank/DDBJ databases">
        <title>Chromosome-level Genome Assembly of Striped Snakehead (Channa striata).</title>
        <authorList>
            <person name="Liu H."/>
        </authorList>
    </citation>
    <scope>NUCLEOTIDE SEQUENCE</scope>
    <source>
        <strain evidence="10">Gz</strain>
        <tissue evidence="10">Muscle</tissue>
    </source>
</reference>
<evidence type="ECO:0000256" key="7">
    <source>
        <dbReference type="SAM" id="Coils"/>
    </source>
</evidence>
<accession>A0AA88LU82</accession>
<keyword evidence="9" id="KW-0732">Signal</keyword>
<dbReference type="EMBL" id="JAUPFM010000017">
    <property type="protein sequence ID" value="KAK2824269.1"/>
    <property type="molecule type" value="Genomic_DNA"/>
</dbReference>
<dbReference type="GO" id="GO:0015485">
    <property type="term" value="F:cholesterol binding"/>
    <property type="evidence" value="ECO:0007669"/>
    <property type="project" value="TreeGrafter"/>
</dbReference>
<evidence type="ECO:0000313" key="10">
    <source>
        <dbReference type="EMBL" id="KAK2824269.1"/>
    </source>
</evidence>
<keyword evidence="3 8" id="KW-0812">Transmembrane</keyword>
<comment type="similarity">
    <text evidence="2">Belongs to the prominin family.</text>
</comment>
<dbReference type="GO" id="GO:0071914">
    <property type="term" value="C:prominosome"/>
    <property type="evidence" value="ECO:0007669"/>
    <property type="project" value="TreeGrafter"/>
</dbReference>
<feature type="transmembrane region" description="Helical" evidence="8">
    <location>
        <begin position="154"/>
        <end position="171"/>
    </location>
</feature>
<dbReference type="GO" id="GO:0005929">
    <property type="term" value="C:cilium"/>
    <property type="evidence" value="ECO:0007669"/>
    <property type="project" value="TreeGrafter"/>
</dbReference>
<evidence type="ECO:0000313" key="11">
    <source>
        <dbReference type="Proteomes" id="UP001187415"/>
    </source>
</evidence>
<keyword evidence="6" id="KW-0325">Glycoprotein</keyword>
<organism evidence="10 11">
    <name type="scientific">Channa striata</name>
    <name type="common">Snakehead murrel</name>
    <name type="synonym">Ophicephalus striatus</name>
    <dbReference type="NCBI Taxonomy" id="64152"/>
    <lineage>
        <taxon>Eukaryota</taxon>
        <taxon>Metazoa</taxon>
        <taxon>Chordata</taxon>
        <taxon>Craniata</taxon>
        <taxon>Vertebrata</taxon>
        <taxon>Euteleostomi</taxon>
        <taxon>Actinopterygii</taxon>
        <taxon>Neopterygii</taxon>
        <taxon>Teleostei</taxon>
        <taxon>Neoteleostei</taxon>
        <taxon>Acanthomorphata</taxon>
        <taxon>Anabantaria</taxon>
        <taxon>Anabantiformes</taxon>
        <taxon>Channoidei</taxon>
        <taxon>Channidae</taxon>
        <taxon>Channa</taxon>
    </lineage>
</organism>
<proteinExistence type="inferred from homology"/>
<keyword evidence="11" id="KW-1185">Reference proteome</keyword>
<evidence type="ECO:0000256" key="3">
    <source>
        <dbReference type="ARBA" id="ARBA00022692"/>
    </source>
</evidence>
<gene>
    <name evidence="10" type="ORF">Q5P01_021444</name>
</gene>
<evidence type="ECO:0000256" key="2">
    <source>
        <dbReference type="ARBA" id="ARBA00006058"/>
    </source>
</evidence>
<dbReference type="GO" id="GO:0016324">
    <property type="term" value="C:apical plasma membrane"/>
    <property type="evidence" value="ECO:0007669"/>
    <property type="project" value="TreeGrafter"/>
</dbReference>
<dbReference type="GO" id="GO:0009986">
    <property type="term" value="C:cell surface"/>
    <property type="evidence" value="ECO:0007669"/>
    <property type="project" value="TreeGrafter"/>
</dbReference>
<evidence type="ECO:0000256" key="1">
    <source>
        <dbReference type="ARBA" id="ARBA00004475"/>
    </source>
</evidence>